<keyword evidence="2" id="KW-1185">Reference proteome</keyword>
<name>A0A2M8R4R1_9BRAD</name>
<protein>
    <submittedName>
        <fullName evidence="1">Uncharacterized protein</fullName>
    </submittedName>
</protein>
<accession>A0A2M8R4R1</accession>
<evidence type="ECO:0000313" key="2">
    <source>
        <dbReference type="Proteomes" id="UP000231194"/>
    </source>
</evidence>
<organism evidence="1 2">
    <name type="scientific">Bradyrhizobium forestalis</name>
    <dbReference type="NCBI Taxonomy" id="1419263"/>
    <lineage>
        <taxon>Bacteria</taxon>
        <taxon>Pseudomonadati</taxon>
        <taxon>Pseudomonadota</taxon>
        <taxon>Alphaproteobacteria</taxon>
        <taxon>Hyphomicrobiales</taxon>
        <taxon>Nitrobacteraceae</taxon>
        <taxon>Bradyrhizobium</taxon>
    </lineage>
</organism>
<sequence>MTVTAGNVAPCSVVVPALCALAPCRRPSLHKAMETTEAANAVGLENRGSALTVDARIAMGRQMTLDGISQQLPV</sequence>
<dbReference type="AlphaFoldDB" id="A0A2M8R4R1"/>
<comment type="caution">
    <text evidence="1">The sequence shown here is derived from an EMBL/GenBank/DDBJ whole genome shotgun (WGS) entry which is preliminary data.</text>
</comment>
<proteinExistence type="predicted"/>
<dbReference type="Proteomes" id="UP000231194">
    <property type="component" value="Unassembled WGS sequence"/>
</dbReference>
<dbReference type="EMBL" id="PGVG01000021">
    <property type="protein sequence ID" value="PJG52807.1"/>
    <property type="molecule type" value="Genomic_DNA"/>
</dbReference>
<gene>
    <name evidence="1" type="ORF">CVM73_23365</name>
</gene>
<evidence type="ECO:0000313" key="1">
    <source>
        <dbReference type="EMBL" id="PJG52807.1"/>
    </source>
</evidence>
<reference evidence="1 2" key="1">
    <citation type="submission" date="2017-11" db="EMBL/GenBank/DDBJ databases">
        <title>Bradyrhizobium forestalis sp. nov., an efficient nitrogen-fixing bacterium isolated from nodules of forest legume species in the Amazon.</title>
        <authorList>
            <person name="Costa E.M."/>
            <person name="Guimaraes A."/>
            <person name="Carvalho T.S."/>
            <person name="Rodrigues T.L."/>
            <person name="Ribeiro P.R.A."/>
            <person name="Lebbe L."/>
            <person name="Willems A."/>
            <person name="Moreira F.M.S."/>
        </authorList>
    </citation>
    <scope>NUCLEOTIDE SEQUENCE [LARGE SCALE GENOMIC DNA]</scope>
    <source>
        <strain evidence="1 2">INPA54B</strain>
    </source>
</reference>